<dbReference type="OrthoDB" id="6499288at2759"/>
<name>A0A9Q0XJU4_9SAUR</name>
<dbReference type="InterPro" id="IPR008974">
    <property type="entry name" value="TRAF-like"/>
</dbReference>
<dbReference type="InterPro" id="IPR007110">
    <property type="entry name" value="Ig-like_dom"/>
</dbReference>
<evidence type="ECO:0000313" key="5">
    <source>
        <dbReference type="EMBL" id="KAJ7317314.1"/>
    </source>
</evidence>
<dbReference type="InterPro" id="IPR036179">
    <property type="entry name" value="Ig-like_dom_sf"/>
</dbReference>
<keyword evidence="6" id="KW-1185">Reference proteome</keyword>
<protein>
    <recommendedName>
        <fullName evidence="7">Ig-like domain-containing protein</fullName>
    </recommendedName>
</protein>
<dbReference type="InterPro" id="IPR013106">
    <property type="entry name" value="Ig_V-set"/>
</dbReference>
<dbReference type="EMBL" id="JAPFRF010000011">
    <property type="protein sequence ID" value="KAJ7317314.1"/>
    <property type="molecule type" value="Genomic_DNA"/>
</dbReference>
<dbReference type="InterPro" id="IPR003599">
    <property type="entry name" value="Ig_sub"/>
</dbReference>
<dbReference type="Gene3D" id="2.60.40.10">
    <property type="entry name" value="Immunoglobulins"/>
    <property type="match status" value="1"/>
</dbReference>
<feature type="domain" description="Ig-like" evidence="4">
    <location>
        <begin position="4"/>
        <end position="119"/>
    </location>
</feature>
<dbReference type="SUPFAM" id="SSF48726">
    <property type="entry name" value="Immunoglobulin"/>
    <property type="match status" value="1"/>
</dbReference>
<dbReference type="SMART" id="SM00409">
    <property type="entry name" value="IG"/>
    <property type="match status" value="1"/>
</dbReference>
<sequence length="409" mass="46228">MEVPLLDLLMKLFLLKNGHALMTKMVGASGDQATLPCEASSSHTRWFWYPLNPVCADISGNSVEITQNQTTLEVTPLRFNRRLLFSNQRSLLLRNLVTSDAGLYLCRLPNGSETHTQLQVNPACHNNLLVTSEWLPPSLLRLSCHRCFPSRRTDSFRWTVNAKPLGNRRGNLFGVIRFVRFCHRKDHRSYTQWAWSEGVSRMDLGHTVGGSGLATSCSRNGRVAVEMEKTGNQEMPGKKRTVSCSEMSSSEYPTGKRIEALNHFDKVEQQESLLALKDVMISNLVSRMHALEHTTYDGCFLWKIPEVGLRIQEAQTFYTSRYGYKVCLKLFLNGDGTGFGTHLSLFLVLMKGEYDFQLKWPFQHKRPVSEANIASGLPEFCPLDLFHCSQNNYICNDVLAIQAVISAKA</sequence>
<dbReference type="SUPFAM" id="SSF49599">
    <property type="entry name" value="TRAF domain-like"/>
    <property type="match status" value="1"/>
</dbReference>
<evidence type="ECO:0000256" key="1">
    <source>
        <dbReference type="SAM" id="MobiDB-lite"/>
    </source>
</evidence>
<evidence type="ECO:0008006" key="7">
    <source>
        <dbReference type="Google" id="ProtNLM"/>
    </source>
</evidence>
<dbReference type="InterPro" id="IPR013783">
    <property type="entry name" value="Ig-like_fold"/>
</dbReference>
<feature type="chain" id="PRO_5040369383" description="Ig-like domain-containing protein" evidence="2">
    <location>
        <begin position="21"/>
        <end position="409"/>
    </location>
</feature>
<dbReference type="PANTHER" id="PTHR10131">
    <property type="entry name" value="TNF RECEPTOR ASSOCIATED FACTOR"/>
    <property type="match status" value="1"/>
</dbReference>
<dbReference type="PANTHER" id="PTHR10131:SF96">
    <property type="entry name" value="TNF RECEPTOR-ASSOCIATED FACTOR 1"/>
    <property type="match status" value="1"/>
</dbReference>
<evidence type="ECO:0000256" key="2">
    <source>
        <dbReference type="SAM" id="SignalP"/>
    </source>
</evidence>
<evidence type="ECO:0000313" key="6">
    <source>
        <dbReference type="Proteomes" id="UP001142489"/>
    </source>
</evidence>
<feature type="signal peptide" evidence="2">
    <location>
        <begin position="1"/>
        <end position="20"/>
    </location>
</feature>
<dbReference type="InterPro" id="IPR049342">
    <property type="entry name" value="TRAF1-6_MATH_dom"/>
</dbReference>
<dbReference type="AlphaFoldDB" id="A0A9Q0XJU4"/>
<feature type="domain" description="MATH" evidence="3">
    <location>
        <begin position="297"/>
        <end position="405"/>
    </location>
</feature>
<evidence type="ECO:0000259" key="4">
    <source>
        <dbReference type="PROSITE" id="PS50835"/>
    </source>
</evidence>
<reference evidence="5" key="1">
    <citation type="journal article" date="2023" name="DNA Res.">
        <title>Chromosome-level genome assembly of Phrynocephalus forsythii using third-generation DNA sequencing and Hi-C analysis.</title>
        <authorList>
            <person name="Qi Y."/>
            <person name="Zhao W."/>
            <person name="Zhao Y."/>
            <person name="Niu C."/>
            <person name="Cao S."/>
            <person name="Zhang Y."/>
        </authorList>
    </citation>
    <scope>NUCLEOTIDE SEQUENCE</scope>
    <source>
        <tissue evidence="5">Muscle</tissue>
    </source>
</reference>
<proteinExistence type="predicted"/>
<dbReference type="InterPro" id="IPR002083">
    <property type="entry name" value="MATH/TRAF_dom"/>
</dbReference>
<comment type="caution">
    <text evidence="5">The sequence shown here is derived from an EMBL/GenBank/DDBJ whole genome shotgun (WGS) entry which is preliminary data.</text>
</comment>
<dbReference type="PROSITE" id="PS50835">
    <property type="entry name" value="IG_LIKE"/>
    <property type="match status" value="1"/>
</dbReference>
<accession>A0A9Q0XJU4</accession>
<dbReference type="Pfam" id="PF21355">
    <property type="entry name" value="TRAF-mep_MATH"/>
    <property type="match status" value="1"/>
</dbReference>
<dbReference type="PROSITE" id="PS50144">
    <property type="entry name" value="MATH"/>
    <property type="match status" value="1"/>
</dbReference>
<gene>
    <name evidence="5" type="ORF">JRQ81_003476</name>
</gene>
<organism evidence="5 6">
    <name type="scientific">Phrynocephalus forsythii</name>
    <dbReference type="NCBI Taxonomy" id="171643"/>
    <lineage>
        <taxon>Eukaryota</taxon>
        <taxon>Metazoa</taxon>
        <taxon>Chordata</taxon>
        <taxon>Craniata</taxon>
        <taxon>Vertebrata</taxon>
        <taxon>Euteleostomi</taxon>
        <taxon>Lepidosauria</taxon>
        <taxon>Squamata</taxon>
        <taxon>Bifurcata</taxon>
        <taxon>Unidentata</taxon>
        <taxon>Episquamata</taxon>
        <taxon>Toxicofera</taxon>
        <taxon>Iguania</taxon>
        <taxon>Acrodonta</taxon>
        <taxon>Agamidae</taxon>
        <taxon>Agaminae</taxon>
        <taxon>Phrynocephalus</taxon>
    </lineage>
</organism>
<dbReference type="Gene3D" id="2.60.210.10">
    <property type="entry name" value="Apoptosis, Tumor Necrosis Factor Receptor Associated Protein 2, Chain A"/>
    <property type="match status" value="2"/>
</dbReference>
<feature type="region of interest" description="Disordered" evidence="1">
    <location>
        <begin position="229"/>
        <end position="250"/>
    </location>
</feature>
<dbReference type="Proteomes" id="UP001142489">
    <property type="component" value="Unassembled WGS sequence"/>
</dbReference>
<dbReference type="Pfam" id="PF07686">
    <property type="entry name" value="V-set"/>
    <property type="match status" value="1"/>
</dbReference>
<evidence type="ECO:0000259" key="3">
    <source>
        <dbReference type="PROSITE" id="PS50144"/>
    </source>
</evidence>
<keyword evidence="2" id="KW-0732">Signal</keyword>